<sequence>MKRIALTTTAIITSIGVFLSAAAPAMAVDNTGKTDDVVTVSEAKEAIDSVDESLIADAVSGGVKARGKTYYANNGGIVEIPDSPHEQIRLAGGSNSASIGVTLPKSETLERGTVDSENVTTEVPRVLFLGICPDFYFL</sequence>
<gene>
    <name evidence="2" type="ORF">J2S49_000722</name>
</gene>
<proteinExistence type="predicted"/>
<dbReference type="Proteomes" id="UP001235966">
    <property type="component" value="Unassembled WGS sequence"/>
</dbReference>
<feature type="signal peptide" evidence="1">
    <location>
        <begin position="1"/>
        <end position="27"/>
    </location>
</feature>
<name>A0ABT9NBQ6_9ACTO</name>
<accession>A0ABT9NBQ6</accession>
<dbReference type="EMBL" id="JAUSQW010000001">
    <property type="protein sequence ID" value="MDP9800646.1"/>
    <property type="molecule type" value="Genomic_DNA"/>
</dbReference>
<reference evidence="2 3" key="1">
    <citation type="submission" date="2023-07" db="EMBL/GenBank/DDBJ databases">
        <title>Sequencing the genomes of 1000 actinobacteria strains.</title>
        <authorList>
            <person name="Klenk H.-P."/>
        </authorList>
    </citation>
    <scope>NUCLEOTIDE SEQUENCE [LARGE SCALE GENOMIC DNA]</scope>
    <source>
        <strain evidence="2 3">DSM 102162</strain>
    </source>
</reference>
<comment type="caution">
    <text evidence="2">The sequence shown here is derived from an EMBL/GenBank/DDBJ whole genome shotgun (WGS) entry which is preliminary data.</text>
</comment>
<keyword evidence="3" id="KW-1185">Reference proteome</keyword>
<protein>
    <submittedName>
        <fullName evidence="2">Uncharacterized protein</fullName>
    </submittedName>
</protein>
<evidence type="ECO:0000313" key="2">
    <source>
        <dbReference type="EMBL" id="MDP9800646.1"/>
    </source>
</evidence>
<feature type="chain" id="PRO_5045409311" evidence="1">
    <location>
        <begin position="28"/>
        <end position="138"/>
    </location>
</feature>
<evidence type="ECO:0000256" key="1">
    <source>
        <dbReference type="SAM" id="SignalP"/>
    </source>
</evidence>
<keyword evidence="1" id="KW-0732">Signal</keyword>
<evidence type="ECO:0000313" key="3">
    <source>
        <dbReference type="Proteomes" id="UP001235966"/>
    </source>
</evidence>
<dbReference type="RefSeq" id="WP_278058003.1">
    <property type="nucleotide sequence ID" value="NZ_CP121247.1"/>
</dbReference>
<organism evidence="2 3">
    <name type="scientific">Arcanobacterium wilhelmae</name>
    <dbReference type="NCBI Taxonomy" id="1803177"/>
    <lineage>
        <taxon>Bacteria</taxon>
        <taxon>Bacillati</taxon>
        <taxon>Actinomycetota</taxon>
        <taxon>Actinomycetes</taxon>
        <taxon>Actinomycetales</taxon>
        <taxon>Actinomycetaceae</taxon>
        <taxon>Arcanobacterium</taxon>
    </lineage>
</organism>